<dbReference type="CDD" id="cd20405">
    <property type="entry name" value="Tudor_Agenet_AtDUF_rpt1_3"/>
    <property type="match status" value="1"/>
</dbReference>
<dbReference type="InterPro" id="IPR014002">
    <property type="entry name" value="Agenet_dom_plant"/>
</dbReference>
<dbReference type="SMART" id="SM00743">
    <property type="entry name" value="Agenet"/>
    <property type="match status" value="2"/>
</dbReference>
<dbReference type="InterPro" id="IPR054292">
    <property type="entry name" value="DUF7028"/>
</dbReference>
<feature type="domain" description="Agenet" evidence="2">
    <location>
        <begin position="95"/>
        <end position="152"/>
    </location>
</feature>
<dbReference type="GO" id="GO:0006357">
    <property type="term" value="P:regulation of transcription by RNA polymerase II"/>
    <property type="evidence" value="ECO:0007669"/>
    <property type="project" value="TreeGrafter"/>
</dbReference>
<dbReference type="InterPro" id="IPR016181">
    <property type="entry name" value="Acyl_CoA_acyltransferase"/>
</dbReference>
<dbReference type="InterPro" id="IPR008395">
    <property type="entry name" value="Agenet-like_dom"/>
</dbReference>
<reference evidence="3" key="2">
    <citation type="submission" date="2023-06" db="EMBL/GenBank/DDBJ databases">
        <authorList>
            <person name="Ma L."/>
            <person name="Liu K.-W."/>
            <person name="Li Z."/>
            <person name="Hsiao Y.-Y."/>
            <person name="Qi Y."/>
            <person name="Fu T."/>
            <person name="Tang G."/>
            <person name="Zhang D."/>
            <person name="Sun W.-H."/>
            <person name="Liu D.-K."/>
            <person name="Li Y."/>
            <person name="Chen G.-Z."/>
            <person name="Liu X.-D."/>
            <person name="Liao X.-Y."/>
            <person name="Jiang Y.-T."/>
            <person name="Yu X."/>
            <person name="Hao Y."/>
            <person name="Huang J."/>
            <person name="Zhao X.-W."/>
            <person name="Ke S."/>
            <person name="Chen Y.-Y."/>
            <person name="Wu W.-L."/>
            <person name="Hsu J.-L."/>
            <person name="Lin Y.-F."/>
            <person name="Huang M.-D."/>
            <person name="Li C.-Y."/>
            <person name="Huang L."/>
            <person name="Wang Z.-W."/>
            <person name="Zhao X."/>
            <person name="Zhong W.-Y."/>
            <person name="Peng D.-H."/>
            <person name="Ahmad S."/>
            <person name="Lan S."/>
            <person name="Zhang J.-S."/>
            <person name="Tsai W.-C."/>
            <person name="Van De Peer Y."/>
            <person name="Liu Z.-J."/>
        </authorList>
    </citation>
    <scope>NUCLEOTIDE SEQUENCE</scope>
    <source>
        <strain evidence="3">CP</strain>
        <tissue evidence="3">Leaves</tissue>
    </source>
</reference>
<dbReference type="Pfam" id="PF23209">
    <property type="entry name" value="IDM1_C"/>
    <property type="match status" value="1"/>
</dbReference>
<evidence type="ECO:0000313" key="4">
    <source>
        <dbReference type="Proteomes" id="UP001180020"/>
    </source>
</evidence>
<sequence>MGRSVKKKLLSVSSKLSLGNAVEVRFSDEGLKGSWHQGRIILLNDKICHVEFDHLLNDDGSSKLVEPVSVLFKISKSHRGHIRPVPPLCDSLFPSEVRYGLCVDVLIDGSWWEGVIFDRDEGAERRKVIFPDQGDQQEVGTDQLRVTNVWDEVTGEWRPRGMFPFGGFMLEQQPLPVSVWKFWFGESANEGCLEKDACLEVGMEVENSVLVDNAIVEGQRGNSSGTERGGSASTWFDYISAHDDDTLCDLERKKMRGNASNYLLSVGWVFEKKIGGDVFYVSPDGKSYQSFIEACSAQKEHEKSGIAKCDEQFNGDCDVLMCDTVGSDSVNRNSVSRNIDKCGVGQIKTQMNNLTWREDPGCSSNEWKRLDIEANLGALKLEVKQHIVALGWSIEFQRKFNSSKFKYIAPHGKVFYSLHKLCKYLLEEQHGARLDEARQSIEVQRRSFCSGSQQIVHNDAMTDNRIYMDDSPTYAMEQIRGLLDYEVEQKNVELPIGPLDSLELDIGTFVEQSSIALISSPSVREDMPSNGCLLEPEYCPQAIVDYCKLHSSKKRVHRNVTRQQSCRAKKHLLAVGWTLRWRRKGINKKEMRYYSQNDQCFYSLIMACRSLIEGENTPISTAISDESMVACDMSEIPSTSKPFDDMLGSSTFSSDPTLFGKVVFGRVNKKGARGNIKRKRADKYGLLSSSRIETALHPQGFPAKRRALKKRKPSQVSTRGKSVRALRSTKRVLQHDPKSSSGQPARTILSFLVDNNVLVPRQRVHCVRDLDGHRVEGHVGCLKNKWLMGLESHPTGNWFCNKKCSKIYGCLHKLLGKSHPTDRDGLSWTVLKSSNGCYGFDIETVAEHYCKLSVALDVLHECFITITESRTGSDIVSDLLFSKGSELNRLDFRGFYTMLLEQGDEVISVATFRVYGEKVAEVPLVATRAQHRQKGMCRVLMKELEKDTTMCQKFLKEQRGSQDKLAEERITSYNQTDCDNGGIGLQIVPVEPPCTSLLPLDTEQSSMFDELNIVGEATDQPKVLCSPRSHFPDVESFEPKTDMMTKQLAIRSLPRQMVEM</sequence>
<reference evidence="3" key="1">
    <citation type="journal article" date="2023" name="Nat. Commun.">
        <title>Diploid and tetraploid genomes of Acorus and the evolution of monocots.</title>
        <authorList>
            <person name="Ma L."/>
            <person name="Liu K.W."/>
            <person name="Li Z."/>
            <person name="Hsiao Y.Y."/>
            <person name="Qi Y."/>
            <person name="Fu T."/>
            <person name="Tang G.D."/>
            <person name="Zhang D."/>
            <person name="Sun W.H."/>
            <person name="Liu D.K."/>
            <person name="Li Y."/>
            <person name="Chen G.Z."/>
            <person name="Liu X.D."/>
            <person name="Liao X.Y."/>
            <person name="Jiang Y.T."/>
            <person name="Yu X."/>
            <person name="Hao Y."/>
            <person name="Huang J."/>
            <person name="Zhao X.W."/>
            <person name="Ke S."/>
            <person name="Chen Y.Y."/>
            <person name="Wu W.L."/>
            <person name="Hsu J.L."/>
            <person name="Lin Y.F."/>
            <person name="Huang M.D."/>
            <person name="Li C.Y."/>
            <person name="Huang L."/>
            <person name="Wang Z.W."/>
            <person name="Zhao X."/>
            <person name="Zhong W.Y."/>
            <person name="Peng D.H."/>
            <person name="Ahmad S."/>
            <person name="Lan S."/>
            <person name="Zhang J.S."/>
            <person name="Tsai W.C."/>
            <person name="Van de Peer Y."/>
            <person name="Liu Z.J."/>
        </authorList>
    </citation>
    <scope>NUCLEOTIDE SEQUENCE</scope>
    <source>
        <strain evidence="3">CP</strain>
    </source>
</reference>
<dbReference type="GO" id="GO:0003714">
    <property type="term" value="F:transcription corepressor activity"/>
    <property type="evidence" value="ECO:0007669"/>
    <property type="project" value="InterPro"/>
</dbReference>
<gene>
    <name evidence="3" type="ORF">QJS10_CPA07g01131</name>
</gene>
<proteinExistence type="predicted"/>
<keyword evidence="4" id="KW-1185">Reference proteome</keyword>
<dbReference type="PANTHER" id="PTHR46309:SF12">
    <property type="entry name" value="GB|AAC80581.1"/>
    <property type="match status" value="1"/>
</dbReference>
<dbReference type="EMBL" id="JAUJYO010000007">
    <property type="protein sequence ID" value="KAK1312790.1"/>
    <property type="molecule type" value="Genomic_DNA"/>
</dbReference>
<evidence type="ECO:0000313" key="3">
    <source>
        <dbReference type="EMBL" id="KAK1312790.1"/>
    </source>
</evidence>
<dbReference type="Proteomes" id="UP001180020">
    <property type="component" value="Unassembled WGS sequence"/>
</dbReference>
<feature type="domain" description="Agenet" evidence="2">
    <location>
        <begin position="14"/>
        <end position="90"/>
    </location>
</feature>
<comment type="caution">
    <text evidence="3">The sequence shown here is derived from an EMBL/GenBank/DDBJ whole genome shotgun (WGS) entry which is preliminary data.</text>
</comment>
<accession>A0AAV9EH06</accession>
<dbReference type="PANTHER" id="PTHR46309">
    <property type="entry name" value="PHD FINGER PROTEIN 12"/>
    <property type="match status" value="1"/>
</dbReference>
<dbReference type="InterPro" id="IPR042163">
    <property type="entry name" value="PHF12"/>
</dbReference>
<dbReference type="GO" id="GO:0005634">
    <property type="term" value="C:nucleus"/>
    <property type="evidence" value="ECO:0007669"/>
    <property type="project" value="TreeGrafter"/>
</dbReference>
<feature type="region of interest" description="Disordered" evidence="1">
    <location>
        <begin position="702"/>
        <end position="721"/>
    </location>
</feature>
<feature type="compositionally biased region" description="Basic residues" evidence="1">
    <location>
        <begin position="703"/>
        <end position="713"/>
    </location>
</feature>
<dbReference type="SUPFAM" id="SSF55729">
    <property type="entry name" value="Acyl-CoA N-acyltransferases (Nat)"/>
    <property type="match status" value="1"/>
</dbReference>
<name>A0AAV9EH06_ACOCL</name>
<dbReference type="Pfam" id="PF05641">
    <property type="entry name" value="Agenet"/>
    <property type="match status" value="1"/>
</dbReference>
<evidence type="ECO:0000259" key="2">
    <source>
        <dbReference type="SMART" id="SM00743"/>
    </source>
</evidence>
<organism evidence="3 4">
    <name type="scientific">Acorus calamus</name>
    <name type="common">Sweet flag</name>
    <dbReference type="NCBI Taxonomy" id="4465"/>
    <lineage>
        <taxon>Eukaryota</taxon>
        <taxon>Viridiplantae</taxon>
        <taxon>Streptophyta</taxon>
        <taxon>Embryophyta</taxon>
        <taxon>Tracheophyta</taxon>
        <taxon>Spermatophyta</taxon>
        <taxon>Magnoliopsida</taxon>
        <taxon>Liliopsida</taxon>
        <taxon>Acoraceae</taxon>
        <taxon>Acorus</taxon>
    </lineage>
</organism>
<evidence type="ECO:0000256" key="1">
    <source>
        <dbReference type="SAM" id="MobiDB-lite"/>
    </source>
</evidence>
<dbReference type="InterPro" id="IPR056511">
    <property type="entry name" value="IDM1_C"/>
</dbReference>
<dbReference type="Pfam" id="PF22970">
    <property type="entry name" value="DUF7028"/>
    <property type="match status" value="3"/>
</dbReference>
<dbReference type="AlphaFoldDB" id="A0AAV9EH06"/>
<protein>
    <recommendedName>
        <fullName evidence="2">Agenet domain-containing protein</fullName>
    </recommendedName>
</protein>